<dbReference type="SUPFAM" id="SSF143081">
    <property type="entry name" value="BB1717-like"/>
    <property type="match status" value="1"/>
</dbReference>
<proteinExistence type="inferred from homology"/>
<name>A0A392PFU4_9FABA</name>
<evidence type="ECO:0000256" key="2">
    <source>
        <dbReference type="ARBA" id="ARBA00022670"/>
    </source>
</evidence>
<dbReference type="InterPro" id="IPR003738">
    <property type="entry name" value="SRAP"/>
</dbReference>
<evidence type="ECO:0000256" key="7">
    <source>
        <dbReference type="ARBA" id="ARBA00023239"/>
    </source>
</evidence>
<evidence type="ECO:0000256" key="4">
    <source>
        <dbReference type="ARBA" id="ARBA00022801"/>
    </source>
</evidence>
<comment type="caution">
    <text evidence="8">The sequence shown here is derived from an EMBL/GenBank/DDBJ whole genome shotgun (WGS) entry which is preliminary data.</text>
</comment>
<sequence length="60" mass="6602">MGSVRMPVILGDKDSTDTWLSSTSGFKSVMKPYEESDLAWYPVTPAMGKPSFDGPECIKE</sequence>
<reference evidence="8 9" key="1">
    <citation type="journal article" date="2018" name="Front. Plant Sci.">
        <title>Red Clover (Trifolium pratense) and Zigzag Clover (T. medium) - A Picture of Genomic Similarities and Differences.</title>
        <authorList>
            <person name="Dluhosova J."/>
            <person name="Istvanek J."/>
            <person name="Nedelnik J."/>
            <person name="Repkova J."/>
        </authorList>
    </citation>
    <scope>NUCLEOTIDE SEQUENCE [LARGE SCALE GENOMIC DNA]</scope>
    <source>
        <strain evidence="9">cv. 10/8</strain>
        <tissue evidence="8">Leaf</tissue>
    </source>
</reference>
<evidence type="ECO:0000256" key="5">
    <source>
        <dbReference type="ARBA" id="ARBA00023124"/>
    </source>
</evidence>
<dbReference type="Proteomes" id="UP000265520">
    <property type="component" value="Unassembled WGS sequence"/>
</dbReference>
<dbReference type="Gene3D" id="3.90.1680.10">
    <property type="entry name" value="SOS response associated peptidase-like"/>
    <property type="match status" value="1"/>
</dbReference>
<dbReference type="PANTHER" id="PTHR13604">
    <property type="entry name" value="DC12-RELATED"/>
    <property type="match status" value="1"/>
</dbReference>
<evidence type="ECO:0000256" key="1">
    <source>
        <dbReference type="ARBA" id="ARBA00008136"/>
    </source>
</evidence>
<accession>A0A392PFU4</accession>
<keyword evidence="3" id="KW-0227">DNA damage</keyword>
<keyword evidence="6" id="KW-0238">DNA-binding</keyword>
<feature type="non-terminal residue" evidence="8">
    <location>
        <position position="60"/>
    </location>
</feature>
<keyword evidence="2" id="KW-0645">Protease</keyword>
<dbReference type="GO" id="GO:0006508">
    <property type="term" value="P:proteolysis"/>
    <property type="evidence" value="ECO:0007669"/>
    <property type="project" value="UniProtKB-KW"/>
</dbReference>
<dbReference type="EMBL" id="LXQA010077012">
    <property type="protein sequence ID" value="MCI10622.1"/>
    <property type="molecule type" value="Genomic_DNA"/>
</dbReference>
<dbReference type="PANTHER" id="PTHR13604:SF0">
    <property type="entry name" value="ABASIC SITE PROCESSING PROTEIN HMCES"/>
    <property type="match status" value="1"/>
</dbReference>
<keyword evidence="9" id="KW-1185">Reference proteome</keyword>
<dbReference type="AlphaFoldDB" id="A0A392PFU4"/>
<evidence type="ECO:0000256" key="6">
    <source>
        <dbReference type="ARBA" id="ARBA00023125"/>
    </source>
</evidence>
<dbReference type="GO" id="GO:0106300">
    <property type="term" value="P:protein-DNA covalent cross-linking repair"/>
    <property type="evidence" value="ECO:0007669"/>
    <property type="project" value="InterPro"/>
</dbReference>
<dbReference type="GO" id="GO:0003697">
    <property type="term" value="F:single-stranded DNA binding"/>
    <property type="evidence" value="ECO:0007669"/>
    <property type="project" value="InterPro"/>
</dbReference>
<evidence type="ECO:0000313" key="8">
    <source>
        <dbReference type="EMBL" id="MCI10622.1"/>
    </source>
</evidence>
<organism evidence="8 9">
    <name type="scientific">Trifolium medium</name>
    <dbReference type="NCBI Taxonomy" id="97028"/>
    <lineage>
        <taxon>Eukaryota</taxon>
        <taxon>Viridiplantae</taxon>
        <taxon>Streptophyta</taxon>
        <taxon>Embryophyta</taxon>
        <taxon>Tracheophyta</taxon>
        <taxon>Spermatophyta</taxon>
        <taxon>Magnoliopsida</taxon>
        <taxon>eudicotyledons</taxon>
        <taxon>Gunneridae</taxon>
        <taxon>Pentapetalae</taxon>
        <taxon>rosids</taxon>
        <taxon>fabids</taxon>
        <taxon>Fabales</taxon>
        <taxon>Fabaceae</taxon>
        <taxon>Papilionoideae</taxon>
        <taxon>50 kb inversion clade</taxon>
        <taxon>NPAAA clade</taxon>
        <taxon>Hologalegina</taxon>
        <taxon>IRL clade</taxon>
        <taxon>Trifolieae</taxon>
        <taxon>Trifolium</taxon>
    </lineage>
</organism>
<evidence type="ECO:0000313" key="9">
    <source>
        <dbReference type="Proteomes" id="UP000265520"/>
    </source>
</evidence>
<dbReference type="Pfam" id="PF02586">
    <property type="entry name" value="SRAP"/>
    <property type="match status" value="1"/>
</dbReference>
<protein>
    <submittedName>
        <fullName evidence="8">UPF0361 protein C3orf37-like</fullName>
    </submittedName>
</protein>
<comment type="similarity">
    <text evidence="1">Belongs to the SOS response-associated peptidase family.</text>
</comment>
<dbReference type="GO" id="GO:0008233">
    <property type="term" value="F:peptidase activity"/>
    <property type="evidence" value="ECO:0007669"/>
    <property type="project" value="UniProtKB-KW"/>
</dbReference>
<dbReference type="GO" id="GO:0016829">
    <property type="term" value="F:lyase activity"/>
    <property type="evidence" value="ECO:0007669"/>
    <property type="project" value="UniProtKB-KW"/>
</dbReference>
<keyword evidence="7" id="KW-0456">Lyase</keyword>
<keyword evidence="4" id="KW-0378">Hydrolase</keyword>
<dbReference type="InterPro" id="IPR036590">
    <property type="entry name" value="SRAP-like"/>
</dbReference>
<keyword evidence="5" id="KW-0190">Covalent protein-DNA linkage</keyword>
<evidence type="ECO:0000256" key="3">
    <source>
        <dbReference type="ARBA" id="ARBA00022763"/>
    </source>
</evidence>